<dbReference type="Proteomes" id="UP000472372">
    <property type="component" value="Chromosome 5"/>
</dbReference>
<dbReference type="AlphaFoldDB" id="A0A6S6W406"/>
<evidence type="ECO:0000313" key="3">
    <source>
        <dbReference type="Proteomes" id="UP000472372"/>
    </source>
</evidence>
<evidence type="ECO:0000256" key="1">
    <source>
        <dbReference type="SAM" id="MobiDB-lite"/>
    </source>
</evidence>
<dbReference type="EMBL" id="HG992981">
    <property type="protein sequence ID" value="CAE7178326.1"/>
    <property type="molecule type" value="Genomic_DNA"/>
</dbReference>
<feature type="compositionally biased region" description="Low complexity" evidence="1">
    <location>
        <begin position="11"/>
        <end position="22"/>
    </location>
</feature>
<organism evidence="2 3">
    <name type="scientific">Pyrenophora teres f. teres</name>
    <dbReference type="NCBI Taxonomy" id="97479"/>
    <lineage>
        <taxon>Eukaryota</taxon>
        <taxon>Fungi</taxon>
        <taxon>Dikarya</taxon>
        <taxon>Ascomycota</taxon>
        <taxon>Pezizomycotina</taxon>
        <taxon>Dothideomycetes</taxon>
        <taxon>Pleosporomycetidae</taxon>
        <taxon>Pleosporales</taxon>
        <taxon>Pleosporineae</taxon>
        <taxon>Pleosporaceae</taxon>
        <taxon>Pyrenophora</taxon>
    </lineage>
</organism>
<proteinExistence type="predicted"/>
<feature type="region of interest" description="Disordered" evidence="1">
    <location>
        <begin position="1"/>
        <end position="37"/>
    </location>
</feature>
<gene>
    <name evidence="2" type="ORF">PTTW11_06330</name>
</gene>
<sequence length="326" mass="36080">MASPSQHKSLPFESAAPSSSSTEEPHHSFTRTVSGFGDRLAHARNQEHTEVNRASVGPARTATGSISAEVAPSVRGLAPMLPGALRYGWEIGPYRSLFQFNQGQFNQDISSEGMNRFANWSSSFASPPTGFPSSTPAYYTPVAPDITAYTPQTNIHSTLSAQTLPEDIPITSPICRTVTPGPDAKERLLLLGPLRMIRNAGKRLSKNEQALLYTFLDMHMADELHTVVDRDIHLPHVVYKVSIPMTDLNWAKYNQVLAVFGFPNAVHEMLAQGAQSFDHYTYVIDGTVDWAHAQAWAIMVSRLKGVDIDRLANEIMEVWGRMWTSR</sequence>
<accession>A0A6S6W406</accession>
<evidence type="ECO:0000313" key="2">
    <source>
        <dbReference type="EMBL" id="CAE7178326.1"/>
    </source>
</evidence>
<protein>
    <submittedName>
        <fullName evidence="2">Uncharacterized protein</fullName>
    </submittedName>
</protein>
<reference evidence="2" key="1">
    <citation type="submission" date="2021-02" db="EMBL/GenBank/DDBJ databases">
        <authorList>
            <person name="Syme A R."/>
            <person name="Syme A R."/>
            <person name="Moolhuijzen P."/>
        </authorList>
    </citation>
    <scope>NUCLEOTIDE SEQUENCE</scope>
    <source>
        <strain evidence="2">W1-1</strain>
    </source>
</reference>
<name>A0A6S6W406_9PLEO</name>